<dbReference type="Proteomes" id="UP000644147">
    <property type="component" value="Unassembled WGS sequence"/>
</dbReference>
<feature type="compositionally biased region" description="Polar residues" evidence="5">
    <location>
        <begin position="212"/>
        <end position="244"/>
    </location>
</feature>
<evidence type="ECO:0000313" key="8">
    <source>
        <dbReference type="EMBL" id="MBK0402305.1"/>
    </source>
</evidence>
<dbReference type="InterPro" id="IPR009056">
    <property type="entry name" value="Cyt_c-like_dom"/>
</dbReference>
<evidence type="ECO:0000256" key="5">
    <source>
        <dbReference type="SAM" id="MobiDB-lite"/>
    </source>
</evidence>
<dbReference type="PANTHER" id="PTHR40394:SF2">
    <property type="entry name" value="QUINOL:CYTOCHROME C OXIDOREDUCTASE MEMBRANE PROTEIN"/>
    <property type="match status" value="1"/>
</dbReference>
<feature type="chain" id="PRO_5045519620" evidence="6">
    <location>
        <begin position="23"/>
        <end position="244"/>
    </location>
</feature>
<dbReference type="PROSITE" id="PS51257">
    <property type="entry name" value="PROKAR_LIPOPROTEIN"/>
    <property type="match status" value="1"/>
</dbReference>
<keyword evidence="3 4" id="KW-0408">Iron</keyword>
<evidence type="ECO:0000256" key="3">
    <source>
        <dbReference type="ARBA" id="ARBA00023004"/>
    </source>
</evidence>
<organism evidence="8 9">
    <name type="scientific">Adhaeribacter terrigena</name>
    <dbReference type="NCBI Taxonomy" id="2793070"/>
    <lineage>
        <taxon>Bacteria</taxon>
        <taxon>Pseudomonadati</taxon>
        <taxon>Bacteroidota</taxon>
        <taxon>Cytophagia</taxon>
        <taxon>Cytophagales</taxon>
        <taxon>Hymenobacteraceae</taxon>
        <taxon>Adhaeribacter</taxon>
    </lineage>
</organism>
<feature type="region of interest" description="Disordered" evidence="5">
    <location>
        <begin position="199"/>
        <end position="244"/>
    </location>
</feature>
<evidence type="ECO:0000256" key="4">
    <source>
        <dbReference type="PROSITE-ProRule" id="PRU00433"/>
    </source>
</evidence>
<dbReference type="Pfam" id="PF13442">
    <property type="entry name" value="Cytochrome_CBB3"/>
    <property type="match status" value="1"/>
</dbReference>
<dbReference type="EMBL" id="JAEHFX010000002">
    <property type="protein sequence ID" value="MBK0402305.1"/>
    <property type="molecule type" value="Genomic_DNA"/>
</dbReference>
<sequence>MNKFYKTSLQASAVLFSSAILAACDINAQADRAMSNDPGTEYAPQMYNSIPYESLKQEEANKYNPGGLNMRVPARNTIARGKMAFVDHTADSSNMDVMGAGLVNPIRPNETVLEEGKILYNRMCSACHGEGGAGDGLVAPKFKGVANLTSGAIKAKPIGHIYQVITKGKGRMMPHNTQVNPEERWKIAMYVKQVIQGEGAPAESVDQAGSADKTNASTDQNTNPVTGTSAPAPGSTESTNPVKK</sequence>
<dbReference type="PANTHER" id="PTHR40394">
    <property type="entry name" value="LIPOPROTEIN-RELATED"/>
    <property type="match status" value="1"/>
</dbReference>
<evidence type="ECO:0000259" key="7">
    <source>
        <dbReference type="PROSITE" id="PS51007"/>
    </source>
</evidence>
<keyword evidence="1 4" id="KW-0349">Heme</keyword>
<keyword evidence="2 4" id="KW-0479">Metal-binding</keyword>
<evidence type="ECO:0000313" key="9">
    <source>
        <dbReference type="Proteomes" id="UP000644147"/>
    </source>
</evidence>
<feature type="domain" description="Cytochrome c" evidence="7">
    <location>
        <begin position="111"/>
        <end position="195"/>
    </location>
</feature>
<name>A0ABS1C193_9BACT</name>
<dbReference type="SUPFAM" id="SSF46626">
    <property type="entry name" value="Cytochrome c"/>
    <property type="match status" value="1"/>
</dbReference>
<gene>
    <name evidence="8" type="ORF">I5M27_04870</name>
</gene>
<accession>A0ABS1C193</accession>
<evidence type="ECO:0000256" key="2">
    <source>
        <dbReference type="ARBA" id="ARBA00022723"/>
    </source>
</evidence>
<keyword evidence="6" id="KW-0732">Signal</keyword>
<comment type="caution">
    <text evidence="8">The sequence shown here is derived from an EMBL/GenBank/DDBJ whole genome shotgun (WGS) entry which is preliminary data.</text>
</comment>
<dbReference type="PROSITE" id="PS51007">
    <property type="entry name" value="CYTC"/>
    <property type="match status" value="1"/>
</dbReference>
<dbReference type="Gene3D" id="1.10.760.10">
    <property type="entry name" value="Cytochrome c-like domain"/>
    <property type="match status" value="1"/>
</dbReference>
<evidence type="ECO:0000256" key="1">
    <source>
        <dbReference type="ARBA" id="ARBA00022617"/>
    </source>
</evidence>
<evidence type="ECO:0000256" key="6">
    <source>
        <dbReference type="SAM" id="SignalP"/>
    </source>
</evidence>
<feature type="signal peptide" evidence="6">
    <location>
        <begin position="1"/>
        <end position="22"/>
    </location>
</feature>
<protein>
    <submittedName>
        <fullName evidence="8">Cytochrome c</fullName>
    </submittedName>
</protein>
<keyword evidence="9" id="KW-1185">Reference proteome</keyword>
<reference evidence="8 9" key="1">
    <citation type="submission" date="2020-12" db="EMBL/GenBank/DDBJ databases">
        <title>Bacterial novel species Adhaeribacter sp. BT258 isolated from soil.</title>
        <authorList>
            <person name="Jung H.-Y."/>
        </authorList>
    </citation>
    <scope>NUCLEOTIDE SEQUENCE [LARGE SCALE GENOMIC DNA]</scope>
    <source>
        <strain evidence="8 9">BT258</strain>
    </source>
</reference>
<proteinExistence type="predicted"/>
<dbReference type="InterPro" id="IPR036909">
    <property type="entry name" value="Cyt_c-like_dom_sf"/>
</dbReference>